<reference evidence="2 3" key="1">
    <citation type="submission" date="2016-07" db="EMBL/GenBank/DDBJ databases">
        <title>Draft Genome Sequence of Methylobrevis pamukkalensis PK2.</title>
        <authorList>
            <person name="Vasilenko O.V."/>
            <person name="Doronina N.V."/>
            <person name="Shmareva M.N."/>
            <person name="Tarlachkov S.V."/>
            <person name="Mustakhimov I."/>
            <person name="Trotsenko Y.A."/>
        </authorList>
    </citation>
    <scope>NUCLEOTIDE SEQUENCE [LARGE SCALE GENOMIC DNA]</scope>
    <source>
        <strain evidence="2 3">PK2</strain>
    </source>
</reference>
<dbReference type="InterPro" id="IPR003741">
    <property type="entry name" value="LUD_dom"/>
</dbReference>
<feature type="domain" description="LUD" evidence="1">
    <location>
        <begin position="123"/>
        <end position="221"/>
    </location>
</feature>
<evidence type="ECO:0000313" key="2">
    <source>
        <dbReference type="EMBL" id="ODN71698.1"/>
    </source>
</evidence>
<dbReference type="OrthoDB" id="9794157at2"/>
<evidence type="ECO:0000313" key="3">
    <source>
        <dbReference type="Proteomes" id="UP000094622"/>
    </source>
</evidence>
<dbReference type="RefSeq" id="WP_069305990.1">
    <property type="nucleotide sequence ID" value="NZ_MCRJ01000015.1"/>
</dbReference>
<dbReference type="InterPro" id="IPR024185">
    <property type="entry name" value="FTHF_cligase-like_sf"/>
</dbReference>
<dbReference type="Gene3D" id="3.40.50.10420">
    <property type="entry name" value="NagB/RpiA/CoA transferase-like"/>
    <property type="match status" value="1"/>
</dbReference>
<organism evidence="2 3">
    <name type="scientific">Methylobrevis pamukkalensis</name>
    <dbReference type="NCBI Taxonomy" id="1439726"/>
    <lineage>
        <taxon>Bacteria</taxon>
        <taxon>Pseudomonadati</taxon>
        <taxon>Pseudomonadota</taxon>
        <taxon>Alphaproteobacteria</taxon>
        <taxon>Hyphomicrobiales</taxon>
        <taxon>Pleomorphomonadaceae</taxon>
        <taxon>Methylobrevis</taxon>
    </lineage>
</organism>
<evidence type="ECO:0000259" key="1">
    <source>
        <dbReference type="Pfam" id="PF02589"/>
    </source>
</evidence>
<comment type="caution">
    <text evidence="2">The sequence shown here is derived from an EMBL/GenBank/DDBJ whole genome shotgun (WGS) entry which is preliminary data.</text>
</comment>
<proteinExistence type="predicted"/>
<dbReference type="InterPro" id="IPR037171">
    <property type="entry name" value="NagB/RpiA_transferase-like"/>
</dbReference>
<dbReference type="Proteomes" id="UP000094622">
    <property type="component" value="Unassembled WGS sequence"/>
</dbReference>
<name>A0A1E3H5T9_9HYPH</name>
<keyword evidence="3" id="KW-1185">Reference proteome</keyword>
<dbReference type="PANTHER" id="PTHR43682:SF1">
    <property type="entry name" value="LACTATE UTILIZATION PROTEIN C"/>
    <property type="match status" value="1"/>
</dbReference>
<dbReference type="EMBL" id="MCRJ01000015">
    <property type="protein sequence ID" value="ODN71698.1"/>
    <property type="molecule type" value="Genomic_DNA"/>
</dbReference>
<protein>
    <submittedName>
        <fullName evidence="2">Lactate utilization protein C</fullName>
    </submittedName>
</protein>
<dbReference type="PATRIC" id="fig|1439726.3.peg.983"/>
<dbReference type="Pfam" id="PF02589">
    <property type="entry name" value="LUD_dom"/>
    <property type="match status" value="1"/>
</dbReference>
<gene>
    <name evidence="2" type="primary">lutC</name>
    <name evidence="2" type="ORF">A6302_00942</name>
</gene>
<sequence>MSRDAILARMRRSLGVHPGDVTRRAEVADRLTRTPRGVVPARGQLAREELVRLFLDKTVAVQASCVRVASPAESKTAVLDYLRGANLPMRIRIGADRRLAALGLEADPLVEDGHGPSAGDDLACLSHAFGGVAESGTLMLHSGPDNPTTLNFLPDHHIVVVDADDIYGDYETLLDLVRETYGIGEMPRTVNFITGPSRSADIEQTLLLGAHGPRSLHVIVVG</sequence>
<dbReference type="SUPFAM" id="SSF100950">
    <property type="entry name" value="NagB/RpiA/CoA transferase-like"/>
    <property type="match status" value="1"/>
</dbReference>
<dbReference type="AlphaFoldDB" id="A0A1E3H5T9"/>
<accession>A0A1E3H5T9</accession>
<dbReference type="PANTHER" id="PTHR43682">
    <property type="entry name" value="LACTATE UTILIZATION PROTEIN C"/>
    <property type="match status" value="1"/>
</dbReference>